<feature type="transmembrane region" description="Helical" evidence="1">
    <location>
        <begin position="29"/>
        <end position="51"/>
    </location>
</feature>
<evidence type="ECO:0000313" key="3">
    <source>
        <dbReference type="EMBL" id="RWS14117.1"/>
    </source>
</evidence>
<dbReference type="GO" id="GO:0005254">
    <property type="term" value="F:chloride channel activity"/>
    <property type="evidence" value="ECO:0007669"/>
    <property type="project" value="UniProtKB-ARBA"/>
</dbReference>
<accession>A0A3S3PPX4</accession>
<protein>
    <submittedName>
        <fullName evidence="3">Putative GABA-gated ion channel-like protein</fullName>
    </submittedName>
</protein>
<proteinExistence type="predicted"/>
<dbReference type="Proteomes" id="UP000285301">
    <property type="component" value="Unassembled WGS sequence"/>
</dbReference>
<dbReference type="GO" id="GO:0005230">
    <property type="term" value="F:extracellular ligand-gated monoatomic ion channel activity"/>
    <property type="evidence" value="ECO:0007669"/>
    <property type="project" value="UniProtKB-ARBA"/>
</dbReference>
<dbReference type="EMBL" id="NCKU01000797">
    <property type="protein sequence ID" value="RWS14117.1"/>
    <property type="molecule type" value="Genomic_DNA"/>
</dbReference>
<dbReference type="GO" id="GO:0099095">
    <property type="term" value="F:ligand-gated monoatomic anion channel activity"/>
    <property type="evidence" value="ECO:0007669"/>
    <property type="project" value="UniProtKB-ARBA"/>
</dbReference>
<reference evidence="3 5" key="1">
    <citation type="journal article" date="2018" name="Gigascience">
        <title>Genomes of trombidid mites reveal novel predicted allergens and laterally-transferred genes associated with secondary metabolism.</title>
        <authorList>
            <person name="Dong X."/>
            <person name="Chaisiri K."/>
            <person name="Xia D."/>
            <person name="Armstrong S.D."/>
            <person name="Fang Y."/>
            <person name="Donnelly M.J."/>
            <person name="Kadowaki T."/>
            <person name="McGarry J.W."/>
            <person name="Darby A.C."/>
            <person name="Makepeace B.L."/>
        </authorList>
    </citation>
    <scope>NUCLEOTIDE SEQUENCE [LARGE SCALE GENOMIC DNA]</scope>
    <source>
        <strain evidence="3">UoL-WK</strain>
    </source>
</reference>
<dbReference type="InterPro" id="IPR036719">
    <property type="entry name" value="Neuro-gated_channel_TM_sf"/>
</dbReference>
<evidence type="ECO:0000313" key="5">
    <source>
        <dbReference type="Proteomes" id="UP000285301"/>
    </source>
</evidence>
<gene>
    <name evidence="4" type="ORF">B4U79_08304</name>
    <name evidence="3" type="ORF">B4U79_12987</name>
</gene>
<dbReference type="EMBL" id="NCKU01000796">
    <property type="protein sequence ID" value="RWS14125.1"/>
    <property type="molecule type" value="Genomic_DNA"/>
</dbReference>
<dbReference type="GO" id="GO:0016020">
    <property type="term" value="C:membrane"/>
    <property type="evidence" value="ECO:0007669"/>
    <property type="project" value="InterPro"/>
</dbReference>
<keyword evidence="5" id="KW-1185">Reference proteome</keyword>
<dbReference type="Pfam" id="PF02932">
    <property type="entry name" value="Neur_chan_memb"/>
    <property type="match status" value="1"/>
</dbReference>
<keyword evidence="1" id="KW-1133">Transmembrane helix</keyword>
<dbReference type="GO" id="GO:0004888">
    <property type="term" value="F:transmembrane signaling receptor activity"/>
    <property type="evidence" value="ECO:0007669"/>
    <property type="project" value="InterPro"/>
</dbReference>
<feature type="non-terminal residue" evidence="3">
    <location>
        <position position="1"/>
    </location>
</feature>
<evidence type="ECO:0000259" key="2">
    <source>
        <dbReference type="Pfam" id="PF02932"/>
    </source>
</evidence>
<dbReference type="InterPro" id="IPR006029">
    <property type="entry name" value="Neurotrans-gated_channel_TM"/>
</dbReference>
<evidence type="ECO:0000313" key="4">
    <source>
        <dbReference type="EMBL" id="RWS14125.1"/>
    </source>
</evidence>
<feature type="domain" description="Neurotransmitter-gated ion-channel transmembrane" evidence="2">
    <location>
        <begin position="1"/>
        <end position="265"/>
    </location>
</feature>
<dbReference type="InterPro" id="IPR006028">
    <property type="entry name" value="GABAA/Glycine_rcpt"/>
</dbReference>
<dbReference type="SUPFAM" id="SSF90112">
    <property type="entry name" value="Neurotransmitter-gated ion-channel transmembrane pore"/>
    <property type="match status" value="1"/>
</dbReference>
<dbReference type="OrthoDB" id="203862at2759"/>
<dbReference type="PRINTS" id="PR00253">
    <property type="entry name" value="GABAARECEPTR"/>
</dbReference>
<feature type="non-terminal residue" evidence="3">
    <location>
        <position position="299"/>
    </location>
</feature>
<feature type="transmembrane region" description="Helical" evidence="1">
    <location>
        <begin position="251"/>
        <end position="269"/>
    </location>
</feature>
<sequence length="299" mass="34467">ITSVLTLSTFGLDTRTDLPKVSYPTALDWFVIMCFSFVMFTILEFAGVHYFTKIGSGEVPLIEIDEDWAEDRLEDNEDALHIITPPKGFLGSDSKETKYFTATPVNKLRLRPSQASKQNYTNNTGNNNTFVAANYCPKHDRYFSPELSEFGAINALGEMNEEFALPESDSDFEDEYEDYESVEENEDECKVESNDYLATVCNALHSTMNCCYQFYNCFIGSEEYRNRMRSRRSRGRGFVNSVSTIDKVSRILFPLSFALLNLFYWMMYYNERNAPFETWNFEKQKITVPATKLVKNGVL</sequence>
<dbReference type="STRING" id="1965070.A0A3S3PPX4"/>
<evidence type="ECO:0000256" key="1">
    <source>
        <dbReference type="SAM" id="Phobius"/>
    </source>
</evidence>
<name>A0A3S3PPX4_9ACAR</name>
<dbReference type="Gene3D" id="1.20.58.390">
    <property type="entry name" value="Neurotransmitter-gated ion-channel transmembrane domain"/>
    <property type="match status" value="2"/>
</dbReference>
<dbReference type="InterPro" id="IPR038050">
    <property type="entry name" value="Neuro_actylchol_rec"/>
</dbReference>
<organism evidence="3 5">
    <name type="scientific">Dinothrombium tinctorium</name>
    <dbReference type="NCBI Taxonomy" id="1965070"/>
    <lineage>
        <taxon>Eukaryota</taxon>
        <taxon>Metazoa</taxon>
        <taxon>Ecdysozoa</taxon>
        <taxon>Arthropoda</taxon>
        <taxon>Chelicerata</taxon>
        <taxon>Arachnida</taxon>
        <taxon>Acari</taxon>
        <taxon>Acariformes</taxon>
        <taxon>Trombidiformes</taxon>
        <taxon>Prostigmata</taxon>
        <taxon>Anystina</taxon>
        <taxon>Parasitengona</taxon>
        <taxon>Trombidioidea</taxon>
        <taxon>Trombidiidae</taxon>
        <taxon>Dinothrombium</taxon>
    </lineage>
</organism>
<keyword evidence="1" id="KW-0812">Transmembrane</keyword>
<comment type="caution">
    <text evidence="3">The sequence shown here is derived from an EMBL/GenBank/DDBJ whole genome shotgun (WGS) entry which is preliminary data.</text>
</comment>
<keyword evidence="1" id="KW-0472">Membrane</keyword>
<dbReference type="AlphaFoldDB" id="A0A3S3PPX4"/>
<reference evidence="3" key="2">
    <citation type="submission" date="2018-11" db="EMBL/GenBank/DDBJ databases">
        <title>Trombidioid mite genomics.</title>
        <authorList>
            <person name="Dong X."/>
        </authorList>
    </citation>
    <scope>NUCLEOTIDE SEQUENCE</scope>
    <source>
        <strain evidence="3">UoL-WK</strain>
    </source>
</reference>